<protein>
    <submittedName>
        <fullName evidence="2">Uncharacterized protein</fullName>
    </submittedName>
</protein>
<feature type="compositionally biased region" description="Basic and acidic residues" evidence="1">
    <location>
        <begin position="156"/>
        <end position="170"/>
    </location>
</feature>
<dbReference type="EnsemblProtists" id="EOD05327">
    <property type="protein sequence ID" value="EOD05327"/>
    <property type="gene ID" value="EMIHUDRAFT_433136"/>
</dbReference>
<dbReference type="HOGENOM" id="CLU_867661_0_0_1"/>
<feature type="compositionally biased region" description="Low complexity" evidence="1">
    <location>
        <begin position="36"/>
        <end position="51"/>
    </location>
</feature>
<evidence type="ECO:0000313" key="3">
    <source>
        <dbReference type="Proteomes" id="UP000013827"/>
    </source>
</evidence>
<dbReference type="PaxDb" id="2903-EOD05327"/>
<feature type="region of interest" description="Disordered" evidence="1">
    <location>
        <begin position="1"/>
        <end position="71"/>
    </location>
</feature>
<feature type="compositionally biased region" description="Basic and acidic residues" evidence="1">
    <location>
        <begin position="259"/>
        <end position="272"/>
    </location>
</feature>
<feature type="compositionally biased region" description="Basic residues" evidence="1">
    <location>
        <begin position="9"/>
        <end position="23"/>
    </location>
</feature>
<reference evidence="2" key="2">
    <citation type="submission" date="2024-10" db="UniProtKB">
        <authorList>
            <consortium name="EnsemblProtists"/>
        </authorList>
    </citation>
    <scope>IDENTIFICATION</scope>
</reference>
<proteinExistence type="predicted"/>
<sequence>DALRDGRLPRRQAQPRRVHRHVQRGAGGPLGGGAAAGPQGPLRLAPRQARAAHGEDGPHRHEARPARSLRVPAALRHGDARRLHRQARRQLQLRGWPRPALVADDGCLHPAGDRHRHGRLAAAARRCPHLLRLRRRGRDQCWPAPRPQRGAAEGPRQGDRGVHGEHRGGNLEDELKDVVELRHAQERQGVVARSHARDFAKRLLFQERARGAPRPRAAAPGLGRGAGRRPHQVSRQGARQQGSSRRRRLLLLGQRGGRPPRERRGGAHEQRRPLLVERVGHCGVGESETCGARPDQVSSRATSVGRGGIVGRLVLAAPLCL</sequence>
<evidence type="ECO:0000313" key="2">
    <source>
        <dbReference type="EnsemblProtists" id="EOD05327"/>
    </source>
</evidence>
<dbReference type="RefSeq" id="XP_005757756.1">
    <property type="nucleotide sequence ID" value="XM_005757699.1"/>
</dbReference>
<feature type="region of interest" description="Disordered" evidence="1">
    <location>
        <begin position="206"/>
        <end position="272"/>
    </location>
</feature>
<dbReference type="GeneID" id="17251382"/>
<name>A0A0D3I242_EMIH1</name>
<organism evidence="2 3">
    <name type="scientific">Emiliania huxleyi (strain CCMP1516)</name>
    <dbReference type="NCBI Taxonomy" id="280463"/>
    <lineage>
        <taxon>Eukaryota</taxon>
        <taxon>Haptista</taxon>
        <taxon>Haptophyta</taxon>
        <taxon>Prymnesiophyceae</taxon>
        <taxon>Isochrysidales</taxon>
        <taxon>Noelaerhabdaceae</taxon>
        <taxon>Emiliania</taxon>
    </lineage>
</organism>
<accession>A0A0D3I242</accession>
<feature type="compositionally biased region" description="Low complexity" evidence="1">
    <location>
        <begin position="212"/>
        <end position="221"/>
    </location>
</feature>
<dbReference type="Proteomes" id="UP000013827">
    <property type="component" value="Unassembled WGS sequence"/>
</dbReference>
<feature type="compositionally biased region" description="Basic and acidic residues" evidence="1">
    <location>
        <begin position="52"/>
        <end position="65"/>
    </location>
</feature>
<keyword evidence="3" id="KW-1185">Reference proteome</keyword>
<evidence type="ECO:0000256" key="1">
    <source>
        <dbReference type="SAM" id="MobiDB-lite"/>
    </source>
</evidence>
<reference evidence="3" key="1">
    <citation type="journal article" date="2013" name="Nature">
        <title>Pan genome of the phytoplankton Emiliania underpins its global distribution.</title>
        <authorList>
            <person name="Read B.A."/>
            <person name="Kegel J."/>
            <person name="Klute M.J."/>
            <person name="Kuo A."/>
            <person name="Lefebvre S.C."/>
            <person name="Maumus F."/>
            <person name="Mayer C."/>
            <person name="Miller J."/>
            <person name="Monier A."/>
            <person name="Salamov A."/>
            <person name="Young J."/>
            <person name="Aguilar M."/>
            <person name="Claverie J.M."/>
            <person name="Frickenhaus S."/>
            <person name="Gonzalez K."/>
            <person name="Herman E.K."/>
            <person name="Lin Y.C."/>
            <person name="Napier J."/>
            <person name="Ogata H."/>
            <person name="Sarno A.F."/>
            <person name="Shmutz J."/>
            <person name="Schroeder D."/>
            <person name="de Vargas C."/>
            <person name="Verret F."/>
            <person name="von Dassow P."/>
            <person name="Valentin K."/>
            <person name="Van de Peer Y."/>
            <person name="Wheeler G."/>
            <person name="Dacks J.B."/>
            <person name="Delwiche C.F."/>
            <person name="Dyhrman S.T."/>
            <person name="Glockner G."/>
            <person name="John U."/>
            <person name="Richards T."/>
            <person name="Worden A.Z."/>
            <person name="Zhang X."/>
            <person name="Grigoriev I.V."/>
            <person name="Allen A.E."/>
            <person name="Bidle K."/>
            <person name="Borodovsky M."/>
            <person name="Bowler C."/>
            <person name="Brownlee C."/>
            <person name="Cock J.M."/>
            <person name="Elias M."/>
            <person name="Gladyshev V.N."/>
            <person name="Groth M."/>
            <person name="Guda C."/>
            <person name="Hadaegh A."/>
            <person name="Iglesias-Rodriguez M.D."/>
            <person name="Jenkins J."/>
            <person name="Jones B.M."/>
            <person name="Lawson T."/>
            <person name="Leese F."/>
            <person name="Lindquist E."/>
            <person name="Lobanov A."/>
            <person name="Lomsadze A."/>
            <person name="Malik S.B."/>
            <person name="Marsh M.E."/>
            <person name="Mackinder L."/>
            <person name="Mock T."/>
            <person name="Mueller-Roeber B."/>
            <person name="Pagarete A."/>
            <person name="Parker M."/>
            <person name="Probert I."/>
            <person name="Quesneville H."/>
            <person name="Raines C."/>
            <person name="Rensing S.A."/>
            <person name="Riano-Pachon D.M."/>
            <person name="Richier S."/>
            <person name="Rokitta S."/>
            <person name="Shiraiwa Y."/>
            <person name="Soanes D.M."/>
            <person name="van der Giezen M."/>
            <person name="Wahlund T.M."/>
            <person name="Williams B."/>
            <person name="Wilson W."/>
            <person name="Wolfe G."/>
            <person name="Wurch L.L."/>
        </authorList>
    </citation>
    <scope>NUCLEOTIDE SEQUENCE</scope>
</reference>
<feature type="compositionally biased region" description="Gly residues" evidence="1">
    <location>
        <begin position="25"/>
        <end position="35"/>
    </location>
</feature>
<feature type="region of interest" description="Disordered" evidence="1">
    <location>
        <begin position="140"/>
        <end position="170"/>
    </location>
</feature>
<dbReference type="AlphaFoldDB" id="A0A0D3I242"/>
<dbReference type="KEGG" id="ehx:EMIHUDRAFT_433136"/>